<reference evidence="1" key="2">
    <citation type="submission" date="2020-09" db="EMBL/GenBank/DDBJ databases">
        <authorList>
            <person name="Sun Q."/>
            <person name="Zhou Y."/>
        </authorList>
    </citation>
    <scope>NUCLEOTIDE SEQUENCE</scope>
    <source>
        <strain evidence="1">CGMCC 1.15519</strain>
    </source>
</reference>
<name>A0A916ZKI0_9SPHN</name>
<dbReference type="EMBL" id="BMJM01000001">
    <property type="protein sequence ID" value="GGE02337.1"/>
    <property type="molecule type" value="Genomic_DNA"/>
</dbReference>
<dbReference type="Proteomes" id="UP000635071">
    <property type="component" value="Unassembled WGS sequence"/>
</dbReference>
<evidence type="ECO:0000313" key="1">
    <source>
        <dbReference type="EMBL" id="GGE02337.1"/>
    </source>
</evidence>
<keyword evidence="2" id="KW-1185">Reference proteome</keyword>
<sequence length="270" mass="31283">MITATDAVKDMMEFVMRPLDARPTEKELKAMAKEAYQIQLARTMERQRENPEQRDMHRRFNRAYGDFYQFLEDTGGKRPIARTDIDRLEAEGWSVERLESLALVSHQHFSEQKSISVRTIDSLLEEHGFQPQPGLRRIVERALYPAYKKACEVADAYWEPPVIPVTKLETVAAPLQVAPDVPERWRGRSVRDAMRVFFEEAKSGKTFDAKRRHQALDSAWLLDECSGGKPVYEVTNEHLKALRKHPVRTAWGGAVQAFRRLHRRPRASRT</sequence>
<reference evidence="1" key="1">
    <citation type="journal article" date="2014" name="Int. J. Syst. Evol. Microbiol.">
        <title>Complete genome sequence of Corynebacterium casei LMG S-19264T (=DSM 44701T), isolated from a smear-ripened cheese.</title>
        <authorList>
            <consortium name="US DOE Joint Genome Institute (JGI-PGF)"/>
            <person name="Walter F."/>
            <person name="Albersmeier A."/>
            <person name="Kalinowski J."/>
            <person name="Ruckert C."/>
        </authorList>
    </citation>
    <scope>NUCLEOTIDE SEQUENCE</scope>
    <source>
        <strain evidence="1">CGMCC 1.15519</strain>
    </source>
</reference>
<comment type="caution">
    <text evidence="1">The sequence shown here is derived from an EMBL/GenBank/DDBJ whole genome shotgun (WGS) entry which is preliminary data.</text>
</comment>
<organism evidence="1 2">
    <name type="scientific">Sandarakinorhabdus glacialis</name>
    <dbReference type="NCBI Taxonomy" id="1614636"/>
    <lineage>
        <taxon>Bacteria</taxon>
        <taxon>Pseudomonadati</taxon>
        <taxon>Pseudomonadota</taxon>
        <taxon>Alphaproteobacteria</taxon>
        <taxon>Sphingomonadales</taxon>
        <taxon>Sphingosinicellaceae</taxon>
        <taxon>Sandarakinorhabdus</taxon>
    </lineage>
</organism>
<evidence type="ECO:0000313" key="2">
    <source>
        <dbReference type="Proteomes" id="UP000635071"/>
    </source>
</evidence>
<proteinExistence type="predicted"/>
<protein>
    <submittedName>
        <fullName evidence="1">Uncharacterized protein</fullName>
    </submittedName>
</protein>
<gene>
    <name evidence="1" type="ORF">GCM10011529_05960</name>
</gene>
<accession>A0A916ZKI0</accession>
<dbReference type="AlphaFoldDB" id="A0A916ZKI0"/>